<dbReference type="OrthoDB" id="3526938at2759"/>
<feature type="compositionally biased region" description="Polar residues" evidence="1">
    <location>
        <begin position="140"/>
        <end position="155"/>
    </location>
</feature>
<sequence>MTLTQAEHSAMHESATHPAKRRKSTHNSETIKNLLMDFKPSQLRQVIEIALRKGNVTKSIRHIHAQLPEKSSPANSESLITDSAPVTDEVIESIEKSPLPRRHLNRVPETKETRQPSPQSLSAKIKQGLSDNATQSLVHLPKTVSSGNLPTPRNTQEPKEIPMTPEPWMTPEPEIDAHSLLLEPELYVCPPLAVTTCSCRSGCSSIRCKCFKSGHGCSPSPSSGCKCESCVNMLNDLSSFFGSPKSSDFRIVASPDFLKWIRKESRNGRFDLIHPDTIEELRSMLMGVEFGDTSSPPNFPVFSGKLRGIRREWMRADITDDEREDVKKELFKEAFGIMAEPKNDYWCFCKNEWKQTILWAFCAKCEECRDTREWHCEKCGHRNIGKNCECKRGIKRKKGGSDQ</sequence>
<evidence type="ECO:0000313" key="3">
    <source>
        <dbReference type="EMBL" id="CAD6442919.1"/>
    </source>
</evidence>
<dbReference type="SMART" id="SM01114">
    <property type="entry name" value="CXC"/>
    <property type="match status" value="1"/>
</dbReference>
<organism evidence="3 4">
    <name type="scientific">Sclerotinia trifoliorum</name>
    <dbReference type="NCBI Taxonomy" id="28548"/>
    <lineage>
        <taxon>Eukaryota</taxon>
        <taxon>Fungi</taxon>
        <taxon>Dikarya</taxon>
        <taxon>Ascomycota</taxon>
        <taxon>Pezizomycotina</taxon>
        <taxon>Leotiomycetes</taxon>
        <taxon>Helotiales</taxon>
        <taxon>Sclerotiniaceae</taxon>
        <taxon>Sclerotinia</taxon>
    </lineage>
</organism>
<feature type="compositionally biased region" description="Polar residues" evidence="1">
    <location>
        <begin position="72"/>
        <end position="81"/>
    </location>
</feature>
<name>A0A8H2VQR9_9HELO</name>
<dbReference type="AlphaFoldDB" id="A0A8H2VQR9"/>
<keyword evidence="4" id="KW-1185">Reference proteome</keyword>
<feature type="domain" description="Tesmin/TSO1-like CXC" evidence="2">
    <location>
        <begin position="192"/>
        <end position="236"/>
    </location>
</feature>
<reference evidence="3" key="1">
    <citation type="submission" date="2020-10" db="EMBL/GenBank/DDBJ databases">
        <authorList>
            <person name="Kusch S."/>
        </authorList>
    </citation>
    <scope>NUCLEOTIDE SEQUENCE</scope>
    <source>
        <strain evidence="3">SwB9</strain>
    </source>
</reference>
<dbReference type="EMBL" id="CAJHIA010000009">
    <property type="protein sequence ID" value="CAD6442919.1"/>
    <property type="molecule type" value="Genomic_DNA"/>
</dbReference>
<dbReference type="InterPro" id="IPR033467">
    <property type="entry name" value="Tesmin/TSO1-like_CXC"/>
</dbReference>
<comment type="caution">
    <text evidence="3">The sequence shown here is derived from an EMBL/GenBank/DDBJ whole genome shotgun (WGS) entry which is preliminary data.</text>
</comment>
<evidence type="ECO:0000313" key="4">
    <source>
        <dbReference type="Proteomes" id="UP000624404"/>
    </source>
</evidence>
<gene>
    <name evidence="3" type="ORF">SCLTRI_LOCUS2711</name>
</gene>
<feature type="region of interest" description="Disordered" evidence="1">
    <location>
        <begin position="66"/>
        <end position="123"/>
    </location>
</feature>
<proteinExistence type="predicted"/>
<feature type="region of interest" description="Disordered" evidence="1">
    <location>
        <begin position="140"/>
        <end position="166"/>
    </location>
</feature>
<evidence type="ECO:0000259" key="2">
    <source>
        <dbReference type="SMART" id="SM01114"/>
    </source>
</evidence>
<dbReference type="Proteomes" id="UP000624404">
    <property type="component" value="Unassembled WGS sequence"/>
</dbReference>
<protein>
    <submittedName>
        <fullName evidence="3">Aba8f90e-eeaa-40ba-83aa-ac6bbbe7e5ba</fullName>
    </submittedName>
</protein>
<evidence type="ECO:0000256" key="1">
    <source>
        <dbReference type="SAM" id="MobiDB-lite"/>
    </source>
</evidence>
<accession>A0A8H2VQR9</accession>
<feature type="region of interest" description="Disordered" evidence="1">
    <location>
        <begin position="1"/>
        <end position="27"/>
    </location>
</feature>